<dbReference type="SUPFAM" id="SSF53335">
    <property type="entry name" value="S-adenosyl-L-methionine-dependent methyltransferases"/>
    <property type="match status" value="1"/>
</dbReference>
<dbReference type="EMBL" id="WVQY01000017">
    <property type="protein sequence ID" value="NOD32831.1"/>
    <property type="molecule type" value="Genomic_DNA"/>
</dbReference>
<sequence>MYRTIDLFSGCGGLSLGFERAGFDVVQAYDNWGPAVATYRSNFDHPIDDCDLVGINELPTCDLIVGGPPCQGFSSAGLRREFDERNSLVGLFADLVARTLPRAFVFENVEGFVTAEAGKYVFDLLVPLVRAGYKIHLRKVNVSHFGVPQHRKRVLAIGGLGWEPEFPTETHATYGAPGTHLANKQGMPFAPTVAEALAGLPNSVPRARGDKDDGFSHSYSPFSDGDLLRASHLQQGQRMRDLPEELWHDSYKRRAYRRVRDGTPTEKRGGAPSGLRRLVGDEPSKAITGGALRDFVHPFEDRPLTIRECARLQSFPDEFLFEGTVGEKCQQIGNAVPPHFAHVVAGSLIDQMQSARRSHNTGELVSFVPTYSQGMSPILKKVCDRVQSEFAPRDHKVQGELCL</sequence>
<evidence type="ECO:0000256" key="2">
    <source>
        <dbReference type="ARBA" id="ARBA00022679"/>
    </source>
</evidence>
<dbReference type="PANTHER" id="PTHR10629:SF52">
    <property type="entry name" value="DNA (CYTOSINE-5)-METHYLTRANSFERASE 1"/>
    <property type="match status" value="1"/>
</dbReference>
<comment type="catalytic activity">
    <reaction evidence="5 8">
        <text>a 2'-deoxycytidine in DNA + S-adenosyl-L-methionine = a 5-methyl-2'-deoxycytidine in DNA + S-adenosyl-L-homocysteine + H(+)</text>
        <dbReference type="Rhea" id="RHEA:13681"/>
        <dbReference type="Rhea" id="RHEA-COMP:11369"/>
        <dbReference type="Rhea" id="RHEA-COMP:11370"/>
        <dbReference type="ChEBI" id="CHEBI:15378"/>
        <dbReference type="ChEBI" id="CHEBI:57856"/>
        <dbReference type="ChEBI" id="CHEBI:59789"/>
        <dbReference type="ChEBI" id="CHEBI:85452"/>
        <dbReference type="ChEBI" id="CHEBI:85454"/>
        <dbReference type="EC" id="2.1.1.37"/>
    </reaction>
</comment>
<evidence type="ECO:0000256" key="1">
    <source>
        <dbReference type="ARBA" id="ARBA00022603"/>
    </source>
</evidence>
<keyword evidence="11" id="KW-1185">Reference proteome</keyword>
<gene>
    <name evidence="10" type="primary">dcm</name>
    <name evidence="10" type="ORF">GS617_21405</name>
</gene>
<feature type="compositionally biased region" description="Basic and acidic residues" evidence="9">
    <location>
        <begin position="260"/>
        <end position="269"/>
    </location>
</feature>
<dbReference type="Gene3D" id="3.90.120.10">
    <property type="entry name" value="DNA Methylase, subunit A, domain 2"/>
    <property type="match status" value="1"/>
</dbReference>
<evidence type="ECO:0000256" key="7">
    <source>
        <dbReference type="RuleBase" id="RU000416"/>
    </source>
</evidence>
<dbReference type="PROSITE" id="PS51679">
    <property type="entry name" value="SAM_MT_C5"/>
    <property type="match status" value="1"/>
</dbReference>
<feature type="active site" evidence="6">
    <location>
        <position position="70"/>
    </location>
</feature>
<dbReference type="InterPro" id="IPR018117">
    <property type="entry name" value="C5_DNA_meth_AS"/>
</dbReference>
<keyword evidence="2 6" id="KW-0808">Transferase</keyword>
<dbReference type="GO" id="GO:0032259">
    <property type="term" value="P:methylation"/>
    <property type="evidence" value="ECO:0007669"/>
    <property type="project" value="UniProtKB-KW"/>
</dbReference>
<dbReference type="GO" id="GO:0003886">
    <property type="term" value="F:DNA (cytosine-5-)-methyltransferase activity"/>
    <property type="evidence" value="ECO:0007669"/>
    <property type="project" value="UniProtKB-EC"/>
</dbReference>
<dbReference type="InterPro" id="IPR029063">
    <property type="entry name" value="SAM-dependent_MTases_sf"/>
</dbReference>
<protein>
    <recommendedName>
        <fullName evidence="8">Cytosine-specific methyltransferase</fullName>
        <ecNumber evidence="8">2.1.1.37</ecNumber>
    </recommendedName>
</protein>
<dbReference type="PANTHER" id="PTHR10629">
    <property type="entry name" value="CYTOSINE-SPECIFIC METHYLTRANSFERASE"/>
    <property type="match status" value="1"/>
</dbReference>
<dbReference type="Gene3D" id="3.40.50.150">
    <property type="entry name" value="Vaccinia Virus protein VP39"/>
    <property type="match status" value="1"/>
</dbReference>
<organism evidence="10 11">
    <name type="scientific">Ruegeria atlantica</name>
    <dbReference type="NCBI Taxonomy" id="81569"/>
    <lineage>
        <taxon>Bacteria</taxon>
        <taxon>Pseudomonadati</taxon>
        <taxon>Pseudomonadota</taxon>
        <taxon>Alphaproteobacteria</taxon>
        <taxon>Rhodobacterales</taxon>
        <taxon>Roseobacteraceae</taxon>
        <taxon>Ruegeria</taxon>
    </lineage>
</organism>
<dbReference type="RefSeq" id="WP_170642285.1">
    <property type="nucleotide sequence ID" value="NZ_WVQY01000017.1"/>
</dbReference>
<evidence type="ECO:0000256" key="8">
    <source>
        <dbReference type="RuleBase" id="RU000417"/>
    </source>
</evidence>
<dbReference type="Pfam" id="PF00145">
    <property type="entry name" value="DNA_methylase"/>
    <property type="match status" value="1"/>
</dbReference>
<dbReference type="PRINTS" id="PR00105">
    <property type="entry name" value="C5METTRFRASE"/>
</dbReference>
<dbReference type="InterPro" id="IPR050390">
    <property type="entry name" value="C5-Methyltransferase"/>
</dbReference>
<keyword evidence="3 6" id="KW-0949">S-adenosyl-L-methionine</keyword>
<dbReference type="Proteomes" id="UP000599383">
    <property type="component" value="Unassembled WGS sequence"/>
</dbReference>
<reference evidence="10 11" key="1">
    <citation type="submission" date="2019-12" db="EMBL/GenBank/DDBJ databases">
        <title>Ruegeria JWLKs population differentiation of coral mucus and skeleton niches.</title>
        <authorList>
            <person name="Luo D."/>
        </authorList>
    </citation>
    <scope>NUCLEOTIDE SEQUENCE [LARGE SCALE GENOMIC DNA]</scope>
    <source>
        <strain evidence="10 11">HKCCD6238</strain>
    </source>
</reference>
<dbReference type="InterPro" id="IPR001525">
    <property type="entry name" value="C5_MeTfrase"/>
</dbReference>
<keyword evidence="4" id="KW-0680">Restriction system</keyword>
<evidence type="ECO:0000313" key="10">
    <source>
        <dbReference type="EMBL" id="NOD32831.1"/>
    </source>
</evidence>
<keyword evidence="1 6" id="KW-0489">Methyltransferase</keyword>
<evidence type="ECO:0000256" key="4">
    <source>
        <dbReference type="ARBA" id="ARBA00022747"/>
    </source>
</evidence>
<dbReference type="NCBIfam" id="TIGR00675">
    <property type="entry name" value="dcm"/>
    <property type="match status" value="1"/>
</dbReference>
<evidence type="ECO:0000256" key="6">
    <source>
        <dbReference type="PROSITE-ProRule" id="PRU01016"/>
    </source>
</evidence>
<evidence type="ECO:0000256" key="9">
    <source>
        <dbReference type="SAM" id="MobiDB-lite"/>
    </source>
</evidence>
<name>A0ABX1WHZ2_9RHOB</name>
<dbReference type="PROSITE" id="PS00094">
    <property type="entry name" value="C5_MTASE_1"/>
    <property type="match status" value="1"/>
</dbReference>
<feature type="region of interest" description="Disordered" evidence="9">
    <location>
        <begin position="260"/>
        <end position="281"/>
    </location>
</feature>
<comment type="similarity">
    <text evidence="6 7">Belongs to the class I-like SAM-binding methyltransferase superfamily. C5-methyltransferase family.</text>
</comment>
<evidence type="ECO:0000256" key="5">
    <source>
        <dbReference type="ARBA" id="ARBA00047422"/>
    </source>
</evidence>
<evidence type="ECO:0000256" key="3">
    <source>
        <dbReference type="ARBA" id="ARBA00022691"/>
    </source>
</evidence>
<dbReference type="EC" id="2.1.1.37" evidence="8"/>
<evidence type="ECO:0000313" key="11">
    <source>
        <dbReference type="Proteomes" id="UP000599383"/>
    </source>
</evidence>
<proteinExistence type="inferred from homology"/>
<comment type="caution">
    <text evidence="10">The sequence shown here is derived from an EMBL/GenBank/DDBJ whole genome shotgun (WGS) entry which is preliminary data.</text>
</comment>
<accession>A0ABX1WHZ2</accession>